<dbReference type="GO" id="GO:0003700">
    <property type="term" value="F:DNA-binding transcription factor activity"/>
    <property type="evidence" value="ECO:0007669"/>
    <property type="project" value="InterPro"/>
</dbReference>
<dbReference type="CDD" id="cd06124">
    <property type="entry name" value="cupin_NimR-like_N"/>
    <property type="match status" value="1"/>
</dbReference>
<protein>
    <submittedName>
        <fullName evidence="6">AraC family transcriptional regulator</fullName>
    </submittedName>
</protein>
<sequence length="279" mass="30502">MNLQSSTDYSDWLDGPALIALRSEKRGKLGEADIVANTDKDNQFLLGTRDYDWHSHARGQVFCVESGLVHVRTRHGSWMLLPHRAGWIPPGHLHSVSMSGAMSGWSVLLTAAASADLPAHPCVVGVNELMRALVVRAASWSAVEVLGREQNAVLAVLLDELRQAPHEALHLPMPASPRLRELAAMIMAQPGASLSLPEMASMACMSVRTLSRQFQEETGISIGQWRQQAQLLHALEQLAAGEAVAVVADALGYATPSNFIAMFRRYFGQSPGRYFKQDK</sequence>
<dbReference type="PROSITE" id="PS01124">
    <property type="entry name" value="HTH_ARAC_FAMILY_2"/>
    <property type="match status" value="1"/>
</dbReference>
<evidence type="ECO:0000313" key="7">
    <source>
        <dbReference type="Proteomes" id="UP000247792"/>
    </source>
</evidence>
<comment type="caution">
    <text evidence="6">The sequence shown here is derived from an EMBL/GenBank/DDBJ whole genome shotgun (WGS) entry which is preliminary data.</text>
</comment>
<dbReference type="OrthoDB" id="9804543at2"/>
<dbReference type="PANTHER" id="PTHR11019:SF159">
    <property type="entry name" value="TRANSCRIPTIONAL REGULATOR-RELATED"/>
    <property type="match status" value="1"/>
</dbReference>
<dbReference type="SUPFAM" id="SSF46689">
    <property type="entry name" value="Homeodomain-like"/>
    <property type="match status" value="1"/>
</dbReference>
<dbReference type="GO" id="GO:0043565">
    <property type="term" value="F:sequence-specific DNA binding"/>
    <property type="evidence" value="ECO:0007669"/>
    <property type="project" value="InterPro"/>
</dbReference>
<keyword evidence="4" id="KW-0804">Transcription</keyword>
<dbReference type="PROSITE" id="PS00041">
    <property type="entry name" value="HTH_ARAC_FAMILY_1"/>
    <property type="match status" value="1"/>
</dbReference>
<dbReference type="AlphaFoldDB" id="A0A318J2N1"/>
<reference evidence="6 7" key="1">
    <citation type="submission" date="2018-05" db="EMBL/GenBank/DDBJ databases">
        <title>Genomic Encyclopedia of Type Strains, Phase IV (KMG-IV): sequencing the most valuable type-strain genomes for metagenomic binning, comparative biology and taxonomic classification.</title>
        <authorList>
            <person name="Goeker M."/>
        </authorList>
    </citation>
    <scope>NUCLEOTIDE SEQUENCE [LARGE SCALE GENOMIC DNA]</scope>
    <source>
        <strain evidence="6 7">DSM 19792</strain>
    </source>
</reference>
<dbReference type="Proteomes" id="UP000247792">
    <property type="component" value="Unassembled WGS sequence"/>
</dbReference>
<dbReference type="InterPro" id="IPR009057">
    <property type="entry name" value="Homeodomain-like_sf"/>
</dbReference>
<accession>A0A318J2N1</accession>
<dbReference type="SUPFAM" id="SSF51182">
    <property type="entry name" value="RmlC-like cupins"/>
    <property type="match status" value="1"/>
</dbReference>
<dbReference type="FunFam" id="1.10.10.60:FF:000132">
    <property type="entry name" value="AraC family transcriptional regulator"/>
    <property type="match status" value="1"/>
</dbReference>
<dbReference type="InterPro" id="IPR018062">
    <property type="entry name" value="HTH_AraC-typ_CS"/>
</dbReference>
<dbReference type="Gene3D" id="2.60.120.10">
    <property type="entry name" value="Jelly Rolls"/>
    <property type="match status" value="1"/>
</dbReference>
<keyword evidence="7" id="KW-1185">Reference proteome</keyword>
<evidence type="ECO:0000256" key="2">
    <source>
        <dbReference type="ARBA" id="ARBA00023015"/>
    </source>
</evidence>
<keyword evidence="2" id="KW-0805">Transcription regulation</keyword>
<evidence type="ECO:0000256" key="4">
    <source>
        <dbReference type="ARBA" id="ARBA00023163"/>
    </source>
</evidence>
<dbReference type="Pfam" id="PF12833">
    <property type="entry name" value="HTH_18"/>
    <property type="match status" value="1"/>
</dbReference>
<evidence type="ECO:0000256" key="3">
    <source>
        <dbReference type="ARBA" id="ARBA00023125"/>
    </source>
</evidence>
<dbReference type="Gene3D" id="1.10.10.60">
    <property type="entry name" value="Homeodomain-like"/>
    <property type="match status" value="1"/>
</dbReference>
<dbReference type="EMBL" id="QJKB01000007">
    <property type="protein sequence ID" value="PXX41644.1"/>
    <property type="molecule type" value="Genomic_DNA"/>
</dbReference>
<feature type="domain" description="HTH araC/xylS-type" evidence="5">
    <location>
        <begin position="180"/>
        <end position="277"/>
    </location>
</feature>
<dbReference type="PANTHER" id="PTHR11019">
    <property type="entry name" value="HTH-TYPE TRANSCRIPTIONAL REGULATOR NIMR"/>
    <property type="match status" value="1"/>
</dbReference>
<evidence type="ECO:0000259" key="5">
    <source>
        <dbReference type="PROSITE" id="PS01124"/>
    </source>
</evidence>
<dbReference type="RefSeq" id="WP_110256860.1">
    <property type="nucleotide sequence ID" value="NZ_QJKB01000007.1"/>
</dbReference>
<gene>
    <name evidence="6" type="ORF">DFR42_107296</name>
</gene>
<proteinExistence type="predicted"/>
<dbReference type="InterPro" id="IPR018060">
    <property type="entry name" value="HTH_AraC"/>
</dbReference>
<keyword evidence="3" id="KW-0238">DNA-binding</keyword>
<evidence type="ECO:0000256" key="1">
    <source>
        <dbReference type="ARBA" id="ARBA00022491"/>
    </source>
</evidence>
<dbReference type="SMART" id="SM00342">
    <property type="entry name" value="HTH_ARAC"/>
    <property type="match status" value="1"/>
</dbReference>
<name>A0A318J2N1_9BURK</name>
<keyword evidence="1" id="KW-0678">Repressor</keyword>
<evidence type="ECO:0000313" key="6">
    <source>
        <dbReference type="EMBL" id="PXX41644.1"/>
    </source>
</evidence>
<organism evidence="6 7">
    <name type="scientific">Undibacterium pigrum</name>
    <dbReference type="NCBI Taxonomy" id="401470"/>
    <lineage>
        <taxon>Bacteria</taxon>
        <taxon>Pseudomonadati</taxon>
        <taxon>Pseudomonadota</taxon>
        <taxon>Betaproteobacteria</taxon>
        <taxon>Burkholderiales</taxon>
        <taxon>Oxalobacteraceae</taxon>
        <taxon>Undibacterium</taxon>
    </lineage>
</organism>
<dbReference type="InterPro" id="IPR014710">
    <property type="entry name" value="RmlC-like_jellyroll"/>
</dbReference>
<dbReference type="InterPro" id="IPR011051">
    <property type="entry name" value="RmlC_Cupin_sf"/>
</dbReference>